<dbReference type="EMBL" id="AP023343">
    <property type="protein sequence ID" value="BCI85878.1"/>
    <property type="molecule type" value="Genomic_DNA"/>
</dbReference>
<reference evidence="1 2" key="1">
    <citation type="submission" date="2020-07" db="EMBL/GenBank/DDBJ databases">
        <title>Mycobacterium kansasii (former subtype) with zoonotic potential isolated from diseased indoor pet cat, Japan.</title>
        <authorList>
            <person name="Fukano H."/>
            <person name="Terazono T."/>
            <person name="Hoshino Y."/>
        </authorList>
    </citation>
    <scope>NUCLEOTIDE SEQUENCE [LARGE SCALE GENOMIC DNA]</scope>
    <source>
        <strain evidence="1 2">Kuro-I</strain>
    </source>
</reference>
<organism evidence="1 2">
    <name type="scientific">Mycobacterium kansasii</name>
    <dbReference type="NCBI Taxonomy" id="1768"/>
    <lineage>
        <taxon>Bacteria</taxon>
        <taxon>Bacillati</taxon>
        <taxon>Actinomycetota</taxon>
        <taxon>Actinomycetes</taxon>
        <taxon>Mycobacteriales</taxon>
        <taxon>Mycobacteriaceae</taxon>
        <taxon>Mycobacterium</taxon>
    </lineage>
</organism>
<sequence>MVLTGCLLGTASFPLAYHTVGRVVAILAARLPDCGYTAVVSSWQPPIRGPSATAGFSASAGRQPLFVNAIVNRRTEWPV</sequence>
<name>A0A7G1IBP3_MYCKA</name>
<evidence type="ECO:0000313" key="2">
    <source>
        <dbReference type="Proteomes" id="UP000516380"/>
    </source>
</evidence>
<accession>A0A7G1IBP3</accession>
<keyword evidence="2" id="KW-1185">Reference proteome</keyword>
<dbReference type="AlphaFoldDB" id="A0A7G1IBP3"/>
<evidence type="ECO:0000313" key="1">
    <source>
        <dbReference type="EMBL" id="BCI85878.1"/>
    </source>
</evidence>
<protein>
    <submittedName>
        <fullName evidence="1">Uncharacterized protein</fullName>
    </submittedName>
</protein>
<gene>
    <name evidence="1" type="ORF">NIIDMKKI_10840</name>
</gene>
<proteinExistence type="predicted"/>
<dbReference type="Proteomes" id="UP000516380">
    <property type="component" value="Chromosome"/>
</dbReference>